<sequence length="301" mass="32341">MPGRAQARVELNPNPPYNVGVGAGYVSNSPNSPAYTLFLDNFSGSTPQYPSLLKISRSGRAAFNRRDYGDPDCGLSVGLGMGSVALDDLGGTFNATLNNPLVPTGAACIGLNAIRQANFDGYFRLEPRAGANGGAVVWANNEGALHFSTVPSSSGTYANWVSSSAVASTYSRLKIHPDGRVQIGRGPTTASPHFANYRLAVDGKLVAQSIHVVGPVDWADFVFAPTYRLLPLPELERYLQQHRHLPGIPTAQEVEAQGVDLAAMQAKLLQQVEELTLRVIELDKQNQQLRSEVKALTGQER</sequence>
<gene>
    <name evidence="2" type="ORF">EJV47_13610</name>
</gene>
<name>A0A3S0H4I3_9BACT</name>
<evidence type="ECO:0000313" key="2">
    <source>
        <dbReference type="EMBL" id="RTQ49179.1"/>
    </source>
</evidence>
<evidence type="ECO:0000256" key="1">
    <source>
        <dbReference type="SAM" id="Coils"/>
    </source>
</evidence>
<proteinExistence type="predicted"/>
<dbReference type="RefSeq" id="WP_126693710.1">
    <property type="nucleotide sequence ID" value="NZ_RXOF01000007.1"/>
</dbReference>
<keyword evidence="3" id="KW-1185">Reference proteome</keyword>
<accession>A0A3S0H4I3</accession>
<dbReference type="EMBL" id="RXOF01000007">
    <property type="protein sequence ID" value="RTQ49179.1"/>
    <property type="molecule type" value="Genomic_DNA"/>
</dbReference>
<evidence type="ECO:0000313" key="3">
    <source>
        <dbReference type="Proteomes" id="UP000282184"/>
    </source>
</evidence>
<dbReference type="Proteomes" id="UP000282184">
    <property type="component" value="Unassembled WGS sequence"/>
</dbReference>
<keyword evidence="1" id="KW-0175">Coiled coil</keyword>
<organism evidence="2 3">
    <name type="scientific">Hymenobacter gummosus</name>
    <dbReference type="NCBI Taxonomy" id="1776032"/>
    <lineage>
        <taxon>Bacteria</taxon>
        <taxon>Pseudomonadati</taxon>
        <taxon>Bacteroidota</taxon>
        <taxon>Cytophagia</taxon>
        <taxon>Cytophagales</taxon>
        <taxon>Hymenobacteraceae</taxon>
        <taxon>Hymenobacter</taxon>
    </lineage>
</organism>
<protein>
    <submittedName>
        <fullName evidence="2">Uncharacterized protein</fullName>
    </submittedName>
</protein>
<dbReference type="OrthoDB" id="1163828at2"/>
<comment type="caution">
    <text evidence="2">The sequence shown here is derived from an EMBL/GenBank/DDBJ whole genome shotgun (WGS) entry which is preliminary data.</text>
</comment>
<dbReference type="AlphaFoldDB" id="A0A3S0H4I3"/>
<feature type="coiled-coil region" evidence="1">
    <location>
        <begin position="265"/>
        <end position="299"/>
    </location>
</feature>
<reference evidence="2 3" key="1">
    <citation type="submission" date="2018-12" db="EMBL/GenBank/DDBJ databases">
        <title>Hymenobacter gummosus sp. nov., isolated from a spring.</title>
        <authorList>
            <person name="Nie L."/>
        </authorList>
    </citation>
    <scope>NUCLEOTIDE SEQUENCE [LARGE SCALE GENOMIC DNA]</scope>
    <source>
        <strain evidence="2 3">KCTC 52166</strain>
    </source>
</reference>